<sequence length="269" mass="31573">MGTSMYASVHTSPENNISKSNVQRTDYSVESQQEILRKRRRTKDVEKYCAWGKKIEQFLLSDEPNLDLGIEKPVVENEEFSIFYKASLRNLELLYGAQIDGLLTSMSTCKVPTTKDYDTNISNLESNNFVELKTNREIFNYKQERNFKRYKLLKCWCQCYLANLKGLYVGYRNSLGIVQRLQWFNTEDISTYCKNEWNPQVAINYLHYFLIQIKNGFKVYKQKEPITLRFYLNLDGKITVSHFGSAIPAAAWERDAEEEDGHVVEWTRN</sequence>
<evidence type="ECO:0000256" key="2">
    <source>
        <dbReference type="RuleBase" id="RU367113"/>
    </source>
</evidence>
<dbReference type="OrthoDB" id="5853397at2759"/>
<comment type="cofactor">
    <cofactor evidence="2">
        <name>a divalent metal cation</name>
        <dbReference type="ChEBI" id="CHEBI:60240"/>
    </cofactor>
</comment>
<keyword evidence="2" id="KW-0479">Metal-binding</keyword>
<dbReference type="GO" id="GO:0003723">
    <property type="term" value="F:RNA binding"/>
    <property type="evidence" value="ECO:0007669"/>
    <property type="project" value="UniProtKB-KW"/>
</dbReference>
<evidence type="ECO:0000256" key="1">
    <source>
        <dbReference type="ARBA" id="ARBA00006562"/>
    </source>
</evidence>
<keyword evidence="2" id="KW-0694">RNA-binding</keyword>
<dbReference type="AlphaFoldDB" id="A0A8J9VM99"/>
<dbReference type="Proteomes" id="UP000838878">
    <property type="component" value="Chromosome 3"/>
</dbReference>
<reference evidence="5" key="1">
    <citation type="submission" date="2021-12" db="EMBL/GenBank/DDBJ databases">
        <authorList>
            <person name="Martin H S."/>
        </authorList>
    </citation>
    <scope>NUCLEOTIDE SEQUENCE</scope>
</reference>
<accession>A0A8J9VM99</accession>
<keyword evidence="2" id="KW-0540">Nuclease</keyword>
<dbReference type="GO" id="GO:0000956">
    <property type="term" value="P:nuclear-transcribed mRNA catabolic process"/>
    <property type="evidence" value="ECO:0007669"/>
    <property type="project" value="TreeGrafter"/>
</dbReference>
<dbReference type="GO" id="GO:0034353">
    <property type="term" value="F:mRNA 5'-diphosphatase activity"/>
    <property type="evidence" value="ECO:0007669"/>
    <property type="project" value="TreeGrafter"/>
</dbReference>
<dbReference type="GO" id="GO:0004518">
    <property type="term" value="F:nuclease activity"/>
    <property type="evidence" value="ECO:0007669"/>
    <property type="project" value="UniProtKB-KW"/>
</dbReference>
<comment type="function">
    <text evidence="2">Decapping enzyme for NAD-capped RNAs: specifically hydrolyzes the nicotinamide adenine dinucleotide (NAD) cap from a subset of RNAs by removing the entire NAD moiety from the 5'-end of an NAD-capped RNA.</text>
</comment>
<dbReference type="PANTHER" id="PTHR12395">
    <property type="entry name" value="DOM-3 RELATED"/>
    <property type="match status" value="1"/>
</dbReference>
<dbReference type="InterPro" id="IPR013961">
    <property type="entry name" value="RAI1"/>
</dbReference>
<dbReference type="GO" id="GO:0110155">
    <property type="term" value="P:NAD-cap decapping"/>
    <property type="evidence" value="ECO:0007669"/>
    <property type="project" value="TreeGrafter"/>
</dbReference>
<evidence type="ECO:0000256" key="3">
    <source>
        <dbReference type="SAM" id="MobiDB-lite"/>
    </source>
</evidence>
<dbReference type="InterPro" id="IPR039039">
    <property type="entry name" value="RAI1-like_fam"/>
</dbReference>
<organism evidence="5 6">
    <name type="scientific">Brenthis ino</name>
    <name type="common">lesser marbled fritillary</name>
    <dbReference type="NCBI Taxonomy" id="405034"/>
    <lineage>
        <taxon>Eukaryota</taxon>
        <taxon>Metazoa</taxon>
        <taxon>Ecdysozoa</taxon>
        <taxon>Arthropoda</taxon>
        <taxon>Hexapoda</taxon>
        <taxon>Insecta</taxon>
        <taxon>Pterygota</taxon>
        <taxon>Neoptera</taxon>
        <taxon>Endopterygota</taxon>
        <taxon>Lepidoptera</taxon>
        <taxon>Glossata</taxon>
        <taxon>Ditrysia</taxon>
        <taxon>Papilionoidea</taxon>
        <taxon>Nymphalidae</taxon>
        <taxon>Heliconiinae</taxon>
        <taxon>Argynnini</taxon>
        <taxon>Brenthis</taxon>
    </lineage>
</organism>
<dbReference type="GO" id="GO:0046872">
    <property type="term" value="F:metal ion binding"/>
    <property type="evidence" value="ECO:0007669"/>
    <property type="project" value="UniProtKB-KW"/>
</dbReference>
<gene>
    <name evidence="5" type="ORF">BINO364_LOCUS8502</name>
</gene>
<keyword evidence="2" id="KW-0378">Hydrolase</keyword>
<feature type="region of interest" description="Disordered" evidence="3">
    <location>
        <begin position="1"/>
        <end position="25"/>
    </location>
</feature>
<comment type="similarity">
    <text evidence="1 2">Belongs to the DXO/Dom3Z family.</text>
</comment>
<keyword evidence="2" id="KW-0539">Nucleus</keyword>
<dbReference type="EC" id="3.6.1.-" evidence="2"/>
<name>A0A8J9VM99_9NEOP</name>
<keyword evidence="6" id="KW-1185">Reference proteome</keyword>
<dbReference type="PANTHER" id="PTHR12395:SF9">
    <property type="entry name" value="DECAPPING AND EXORIBONUCLEASE PROTEIN"/>
    <property type="match status" value="1"/>
</dbReference>
<comment type="subcellular location">
    <subcellularLocation>
        <location evidence="2">Nucleus</location>
    </subcellularLocation>
</comment>
<feature type="domain" description="RAI1-like" evidence="4">
    <location>
        <begin position="31"/>
        <end position="230"/>
    </location>
</feature>
<protein>
    <recommendedName>
        <fullName evidence="2">Decapping nuclease</fullName>
        <ecNumber evidence="2">3.6.1.-</ecNumber>
    </recommendedName>
</protein>
<evidence type="ECO:0000313" key="5">
    <source>
        <dbReference type="EMBL" id="CAH0722560.1"/>
    </source>
</evidence>
<keyword evidence="2" id="KW-0547">Nucleotide-binding</keyword>
<dbReference type="GO" id="GO:0000166">
    <property type="term" value="F:nucleotide binding"/>
    <property type="evidence" value="ECO:0007669"/>
    <property type="project" value="UniProtKB-KW"/>
</dbReference>
<dbReference type="GO" id="GO:0005829">
    <property type="term" value="C:cytosol"/>
    <property type="evidence" value="ECO:0007669"/>
    <property type="project" value="TreeGrafter"/>
</dbReference>
<feature type="non-terminal residue" evidence="5">
    <location>
        <position position="269"/>
    </location>
</feature>
<evidence type="ECO:0000313" key="6">
    <source>
        <dbReference type="Proteomes" id="UP000838878"/>
    </source>
</evidence>
<dbReference type="GO" id="GO:0005634">
    <property type="term" value="C:nucleus"/>
    <property type="evidence" value="ECO:0007669"/>
    <property type="project" value="UniProtKB-SubCell"/>
</dbReference>
<dbReference type="EMBL" id="OV170223">
    <property type="protein sequence ID" value="CAH0722560.1"/>
    <property type="molecule type" value="Genomic_DNA"/>
</dbReference>
<proteinExistence type="inferred from homology"/>
<dbReference type="Pfam" id="PF08652">
    <property type="entry name" value="RAI1"/>
    <property type="match status" value="1"/>
</dbReference>
<evidence type="ECO:0000259" key="4">
    <source>
        <dbReference type="Pfam" id="PF08652"/>
    </source>
</evidence>